<sequence>MTFYPIVLGSGLAGYNFLTETRETQQANFDKNTIFDRDVQAFKDQIGSISTAEELVNNRQLLQVALGAFGLEDDIDNKAFIQKVLESDPADSTSFANRLGDKTYLSIAETFGFNSSTGPQLPDDGSTLQLDGIESVDDLLSPLNRSVLRGALEQFGLKGNENNTFFLRQVLESDLTDESSFVNRLTQPAWADFAAAIGFDNTVEGNTPMERFINTFDGKFDDTLTAEDLVNDPRMLSAATEIFGITQTDPDYLQKILESDPTDENSLVNIVGDERLSMLSQAFRFGWPDIDDLSSADDLINNEMLLEDALATFDVGNPGDDLLRDILNSDLSDPASVANQPSNAPWLEMAEAFQNGWPDTPSPAQTFVELMLSEDRLENLDNSFDVVFDLDVYDATMRLYGQEADVGELTQVKTMLDADLSASVSALTFSFNTPLKEMAKAFAFTSGDTGQNYPEGFADAITRNYLDRQFESSVGDTNTNLRLALSLERELTTVATGSSTGDAQIYSVLASSPLRTVFETAFQLPSAFSSIDIDQQHSVLKARMESQFGVSEVSEFLEPENLEALRNRFLTLGALSENTTTTTSPALMLLTGQ</sequence>
<dbReference type="SUPFAM" id="SSF158837">
    <property type="entry name" value="AGR C 984p-like"/>
    <property type="match status" value="5"/>
</dbReference>
<dbReference type="InterPro" id="IPR010626">
    <property type="entry name" value="DUF1217"/>
</dbReference>
<proteinExistence type="predicted"/>
<evidence type="ECO:0000313" key="1">
    <source>
        <dbReference type="EMBL" id="THH38813.1"/>
    </source>
</evidence>
<accession>A0A4V3XKZ3</accession>
<comment type="caution">
    <text evidence="1">The sequence shown here is derived from an EMBL/GenBank/DDBJ whole genome shotgun (WGS) entry which is preliminary data.</text>
</comment>
<dbReference type="EMBL" id="SRKY01000001">
    <property type="protein sequence ID" value="THH38813.1"/>
    <property type="molecule type" value="Genomic_DNA"/>
</dbReference>
<dbReference type="Pfam" id="PF06748">
    <property type="entry name" value="DUF1217"/>
    <property type="match status" value="5"/>
</dbReference>
<dbReference type="RefSeq" id="WP_136461730.1">
    <property type="nucleotide sequence ID" value="NZ_SRKY01000001.1"/>
</dbReference>
<gene>
    <name evidence="1" type="ORF">E4Z66_04455</name>
</gene>
<keyword evidence="2" id="KW-1185">Reference proteome</keyword>
<dbReference type="Proteomes" id="UP000306602">
    <property type="component" value="Unassembled WGS sequence"/>
</dbReference>
<protein>
    <submittedName>
        <fullName evidence="1">DUF1217 domain-containing protein</fullName>
    </submittedName>
</protein>
<name>A0A4V3XKZ3_9RHOB</name>
<organism evidence="1 2">
    <name type="scientific">Aliishimia ponticola</name>
    <dbReference type="NCBI Taxonomy" id="2499833"/>
    <lineage>
        <taxon>Bacteria</taxon>
        <taxon>Pseudomonadati</taxon>
        <taxon>Pseudomonadota</taxon>
        <taxon>Alphaproteobacteria</taxon>
        <taxon>Rhodobacterales</taxon>
        <taxon>Paracoccaceae</taxon>
        <taxon>Aliishimia</taxon>
    </lineage>
</organism>
<dbReference type="AlphaFoldDB" id="A0A4V3XKZ3"/>
<dbReference type="OrthoDB" id="7824597at2"/>
<reference evidence="1 2" key="1">
    <citation type="submission" date="2019-04" db="EMBL/GenBank/DDBJ databases">
        <title>Shimia ponticola sp. nov., isolated from seawater.</title>
        <authorList>
            <person name="Kim Y.-O."/>
            <person name="Yoon J.-H."/>
        </authorList>
    </citation>
    <scope>NUCLEOTIDE SEQUENCE [LARGE SCALE GENOMIC DNA]</scope>
    <source>
        <strain evidence="1 2">MYP11</strain>
    </source>
</reference>
<dbReference type="InterPro" id="IPR023157">
    <property type="entry name" value="AGR-C-984p-like_sf"/>
</dbReference>
<evidence type="ECO:0000313" key="2">
    <source>
        <dbReference type="Proteomes" id="UP000306602"/>
    </source>
</evidence>
<dbReference type="Gene3D" id="1.10.3700.10">
    <property type="entry name" value="AGR C 984p-like"/>
    <property type="match status" value="4"/>
</dbReference>